<dbReference type="Proteomes" id="UP000039865">
    <property type="component" value="Unassembled WGS sequence"/>
</dbReference>
<feature type="compositionally biased region" description="Low complexity" evidence="2">
    <location>
        <begin position="469"/>
        <end position="490"/>
    </location>
</feature>
<sequence length="1080" mass="124664">MFNNGVEFDKIFQKDYFEDALRTPDMSNKSMNQLLQAVNSLKLVANEDPSSKKQSQMKKIDPKSDISPSKNLKKDISPKSKKSGFSKYLNVNQTSENSSKKDKQKGGYRQQAQEIFQNTYLQPNANNHQQPLKSPKTLDDNPTQSSSSSKLREKSVSPTYASRQSRNNQPQIKNGSRTPSPSYHSKTSSDISSIQKKYQNNDISLLTQNQDLNQDVINRLFTNSKKAQELKDKKKSLLIQKELDTLQEKPQISDRSHKIVMNNVRQHMPIYSPERYTQEVQSLKTRQEQAAQLKQLLNEQKDLQEEEMMLKFSASIMGKKINPDEFKLKYDQKMKQWEARKIQTLESYQPGIGERSKSPSFKPEINKKSKIIAQDIERLDKRIQVLQDGKKRKIAKLTTMLQPTFTPQINKNTDKLLNESKINPRGPSPIQSYVNRDQSFKRNYQRVITRSTSPVSQINRQISSKNLKQSSKPSQNQASSSLISQKQSVSTVQSMDQNPFQLANSILQSPIKQEDTMIKQKGEQLVLLKEYMKLKEQINVSLSSRPSNNNNGNSDQKNKIFQTKNLSQETQIINEQTQNETSQSIKKGIEPYKNHLTNSYQSLEVQQILEQSRLIQFQQHQQVGDYSQDLNLQKNIQTHKSNNSNLIQSPDHQFSTYNIAADQSISSWSSPLKNQAINRQLQNKTFAQVNQKEKLHKFEYTEPKNQKDHSPRQDQTESVLNNIRDSIELLNNRIQQTADSPDRVKGSKDLQKEIQKLKSLKSHLIHKKFQSVSPSRSVKSNTLLTDSHLKNSNQHVMSRRNLKHDTAQKNMILSKSQDSLFKLQQCEPIYQSKHKFQNKREDENVQDLTRSQERRNLAKDISSHKPFGKLQDINQLPSLDSPDKSRLGFNSNTLNSNYKIKIDYQFQSENSPDKIIEENSFNNTLTFRDKSQGKVNDTSSELTFNQIQKYLDSDTKTALRLTSSQRKQKNLYDSKQYFDTVQSRQVDIIKKLVQKNSHFGRNDSILSVPKELLNEIEESGLDSITILKSVINQFDHLFGQKENSKKSTQKNMKANNSIHQNASSKQRKFEEANMFTLNNK</sequence>
<evidence type="ECO:0000313" key="4">
    <source>
        <dbReference type="Proteomes" id="UP000039865"/>
    </source>
</evidence>
<feature type="region of interest" description="Disordered" evidence="2">
    <location>
        <begin position="860"/>
        <end position="884"/>
    </location>
</feature>
<feature type="compositionally biased region" description="Polar residues" evidence="2">
    <location>
        <begin position="1049"/>
        <end position="1064"/>
    </location>
</feature>
<feature type="region of interest" description="Disordered" evidence="2">
    <location>
        <begin position="45"/>
        <end position="110"/>
    </location>
</feature>
<feature type="region of interest" description="Disordered" evidence="2">
    <location>
        <begin position="124"/>
        <end position="193"/>
    </location>
</feature>
<accession>A0A077ZTN5</accession>
<keyword evidence="1" id="KW-0175">Coiled coil</keyword>
<feature type="compositionally biased region" description="Polar residues" evidence="2">
    <location>
        <begin position="450"/>
        <end position="468"/>
    </location>
</feature>
<feature type="compositionally biased region" description="Polar residues" evidence="2">
    <location>
        <begin position="156"/>
        <end position="193"/>
    </location>
</feature>
<evidence type="ECO:0000256" key="2">
    <source>
        <dbReference type="SAM" id="MobiDB-lite"/>
    </source>
</evidence>
<dbReference type="EMBL" id="CCKQ01001589">
    <property type="protein sequence ID" value="CDW72700.1"/>
    <property type="molecule type" value="Genomic_DNA"/>
</dbReference>
<feature type="coiled-coil region" evidence="1">
    <location>
        <begin position="280"/>
        <end position="307"/>
    </location>
</feature>
<organism evidence="3 4">
    <name type="scientific">Stylonychia lemnae</name>
    <name type="common">Ciliate</name>
    <dbReference type="NCBI Taxonomy" id="5949"/>
    <lineage>
        <taxon>Eukaryota</taxon>
        <taxon>Sar</taxon>
        <taxon>Alveolata</taxon>
        <taxon>Ciliophora</taxon>
        <taxon>Intramacronucleata</taxon>
        <taxon>Spirotrichea</taxon>
        <taxon>Stichotrichia</taxon>
        <taxon>Sporadotrichida</taxon>
        <taxon>Oxytrichidae</taxon>
        <taxon>Stylonychinae</taxon>
        <taxon>Stylonychia</taxon>
    </lineage>
</organism>
<protein>
    <submittedName>
        <fullName evidence="3">Uncharacterized protein</fullName>
    </submittedName>
</protein>
<dbReference type="InParanoid" id="A0A077ZTN5"/>
<keyword evidence="4" id="KW-1185">Reference proteome</keyword>
<dbReference type="OrthoDB" id="10686783at2759"/>
<evidence type="ECO:0000313" key="3">
    <source>
        <dbReference type="EMBL" id="CDW72700.1"/>
    </source>
</evidence>
<evidence type="ECO:0000256" key="1">
    <source>
        <dbReference type="SAM" id="Coils"/>
    </source>
</evidence>
<feature type="region of interest" description="Disordered" evidence="2">
    <location>
        <begin position="1042"/>
        <end position="1080"/>
    </location>
</feature>
<reference evidence="3 4" key="1">
    <citation type="submission" date="2014-06" db="EMBL/GenBank/DDBJ databases">
        <authorList>
            <person name="Swart Estienne"/>
        </authorList>
    </citation>
    <scope>NUCLEOTIDE SEQUENCE [LARGE SCALE GENOMIC DNA]</scope>
    <source>
        <strain evidence="3 4">130c</strain>
    </source>
</reference>
<gene>
    <name evidence="3" type="primary">Contig3182.g3404</name>
    <name evidence="3" type="ORF">STYLEM_1664</name>
</gene>
<dbReference type="AlphaFoldDB" id="A0A077ZTN5"/>
<proteinExistence type="predicted"/>
<feature type="region of interest" description="Disordered" evidence="2">
    <location>
        <begin position="450"/>
        <end position="494"/>
    </location>
</feature>
<name>A0A077ZTN5_STYLE</name>
<feature type="coiled-coil region" evidence="1">
    <location>
        <begin position="720"/>
        <end position="767"/>
    </location>
</feature>